<dbReference type="EMBL" id="LUUB01000079">
    <property type="protein sequence ID" value="OAF05479.1"/>
    <property type="molecule type" value="Genomic_DNA"/>
</dbReference>
<dbReference type="Pfam" id="PF14359">
    <property type="entry name" value="DUF4406"/>
    <property type="match status" value="1"/>
</dbReference>
<protein>
    <recommendedName>
        <fullName evidence="3">DUF4406 domain-containing protein</fullName>
    </recommendedName>
</protein>
<dbReference type="OrthoDB" id="2376767at2"/>
<evidence type="ECO:0008006" key="3">
    <source>
        <dbReference type="Google" id="ProtNLM"/>
    </source>
</evidence>
<dbReference type="AlphaFoldDB" id="A0A176YI21"/>
<dbReference type="Gene3D" id="3.40.50.10400">
    <property type="entry name" value="Hypothetical protein PA1492"/>
    <property type="match status" value="1"/>
</dbReference>
<reference evidence="1 2" key="1">
    <citation type="submission" date="2016-03" db="EMBL/GenBank/DDBJ databases">
        <title>Draft Genome Sequence of the Strain BR 10245 (Bradyrhizobium sp.) isolated from nodules of Centrolobium paraense.</title>
        <authorList>
            <person name="Simoes-Araujo J.L.Sr."/>
            <person name="Barauna A.C."/>
            <person name="Silva K."/>
            <person name="Zilli J.E."/>
        </authorList>
    </citation>
    <scope>NUCLEOTIDE SEQUENCE [LARGE SCALE GENOMIC DNA]</scope>
    <source>
        <strain evidence="1 2">BR 10245</strain>
    </source>
</reference>
<dbReference type="STRING" id="1505087.AYJ54_00810"/>
<gene>
    <name evidence="1" type="ORF">AYJ54_00810</name>
</gene>
<evidence type="ECO:0000313" key="2">
    <source>
        <dbReference type="Proteomes" id="UP000076959"/>
    </source>
</evidence>
<dbReference type="InterPro" id="IPR025518">
    <property type="entry name" value="DUF4406"/>
</dbReference>
<comment type="caution">
    <text evidence="1">The sequence shown here is derived from an EMBL/GenBank/DDBJ whole genome shotgun (WGS) entry which is preliminary data.</text>
</comment>
<organism evidence="1 2">
    <name type="scientific">Bradyrhizobium centrolobii</name>
    <dbReference type="NCBI Taxonomy" id="1505087"/>
    <lineage>
        <taxon>Bacteria</taxon>
        <taxon>Pseudomonadati</taxon>
        <taxon>Pseudomonadota</taxon>
        <taxon>Alphaproteobacteria</taxon>
        <taxon>Hyphomicrobiales</taxon>
        <taxon>Nitrobacteraceae</taxon>
        <taxon>Bradyrhizobium</taxon>
    </lineage>
</organism>
<evidence type="ECO:0000313" key="1">
    <source>
        <dbReference type="EMBL" id="OAF05479.1"/>
    </source>
</evidence>
<name>A0A176YI21_9BRAD</name>
<dbReference type="Proteomes" id="UP000076959">
    <property type="component" value="Unassembled WGS sequence"/>
</dbReference>
<keyword evidence="2" id="KW-1185">Reference proteome</keyword>
<dbReference type="RefSeq" id="WP_063703590.1">
    <property type="nucleotide sequence ID" value="NZ_LUUB01000079.1"/>
</dbReference>
<accession>A0A176YI21</accession>
<proteinExistence type="predicted"/>
<dbReference type="SUPFAM" id="SSF52309">
    <property type="entry name" value="N-(deoxy)ribosyltransferase-like"/>
    <property type="match status" value="1"/>
</dbReference>
<sequence length="93" mass="10390">MKVYLAGRIRGRANYFEVFAAAADDLRKQGFEVFNPAAANLEGAPLNKIMAYLLPYLCLEAEAIALLPGWWRSGGARIEYLLARYLGLKIIKL</sequence>